<dbReference type="InterPro" id="IPR036291">
    <property type="entry name" value="NAD(P)-bd_dom_sf"/>
</dbReference>
<comment type="similarity">
    <text evidence="1">Belongs to the short-chain dehydrogenases/reductases (SDR) family.</text>
</comment>
<dbReference type="GO" id="GO:0016491">
    <property type="term" value="F:oxidoreductase activity"/>
    <property type="evidence" value="ECO:0007669"/>
    <property type="project" value="UniProtKB-KW"/>
</dbReference>
<dbReference type="CDD" id="cd05233">
    <property type="entry name" value="SDR_c"/>
    <property type="match status" value="1"/>
</dbReference>
<proteinExistence type="inferred from homology"/>
<gene>
    <name evidence="4" type="ORF">AFM18_25850</name>
</gene>
<dbReference type="Proteomes" id="UP000037511">
    <property type="component" value="Unassembled WGS sequence"/>
</dbReference>
<dbReference type="PANTHER" id="PTHR43477">
    <property type="entry name" value="DIHYDROANTICAPSIN 7-DEHYDROGENASE"/>
    <property type="match status" value="1"/>
</dbReference>
<protein>
    <submittedName>
        <fullName evidence="4">3-oxoacyl-ACP reductase</fullName>
    </submittedName>
</protein>
<dbReference type="Pfam" id="PF13561">
    <property type="entry name" value="adh_short_C2"/>
    <property type="match status" value="1"/>
</dbReference>
<dbReference type="PRINTS" id="PR00080">
    <property type="entry name" value="SDRFAMILY"/>
</dbReference>
<name>A0AAW3HY49_9BURK</name>
<evidence type="ECO:0000313" key="5">
    <source>
        <dbReference type="Proteomes" id="UP000037511"/>
    </source>
</evidence>
<evidence type="ECO:0000259" key="3">
    <source>
        <dbReference type="SMART" id="SM00822"/>
    </source>
</evidence>
<dbReference type="PRINTS" id="PR00081">
    <property type="entry name" value="GDHRDH"/>
</dbReference>
<dbReference type="SMART" id="SM00822">
    <property type="entry name" value="PKS_KR"/>
    <property type="match status" value="1"/>
</dbReference>
<accession>A0AAW3HY49</accession>
<comment type="caution">
    <text evidence="4">The sequence shown here is derived from an EMBL/GenBank/DDBJ whole genome shotgun (WGS) entry which is preliminary data.</text>
</comment>
<dbReference type="PANTHER" id="PTHR43477:SF1">
    <property type="entry name" value="DIHYDROANTICAPSIN 7-DEHYDROGENASE"/>
    <property type="match status" value="1"/>
</dbReference>
<sequence length="234" mass="23847">MSNNPAGALAVVTGATGGIGLAIVQRLLDAGWQVAGLDIGPAVARHAAYRHITVDLCDEAATRQALQGCKHAGALVHAAGIMRVGPLAQLDPADGERMWKLHVDVAVRLAQMLTPGMAERGDGRVVLVGSRTAQGMPGRSQYAASKAALVALARSWAAELAPQGVTVNVVSPAATQTGMLQDPARAGSAPRMPPIGRLIQPEEVAALVAFLLSPQAGAITGQDIAICGGASLPR</sequence>
<reference evidence="4 5" key="1">
    <citation type="submission" date="2015-07" db="EMBL/GenBank/DDBJ databases">
        <title>Draft genome of Achromobacter spanius.</title>
        <authorList>
            <person name="Wang X."/>
        </authorList>
    </citation>
    <scope>NUCLEOTIDE SEQUENCE [LARGE SCALE GENOMIC DNA]</scope>
    <source>
        <strain evidence="4 5">CGMCC9173</strain>
    </source>
</reference>
<dbReference type="RefSeq" id="WP_050449767.1">
    <property type="nucleotide sequence ID" value="NZ_LGVG01000051.1"/>
</dbReference>
<dbReference type="AlphaFoldDB" id="A0AAW3HY49"/>
<feature type="domain" description="Ketoreductase" evidence="3">
    <location>
        <begin position="8"/>
        <end position="176"/>
    </location>
</feature>
<dbReference type="Gene3D" id="3.40.50.720">
    <property type="entry name" value="NAD(P)-binding Rossmann-like Domain"/>
    <property type="match status" value="1"/>
</dbReference>
<dbReference type="InterPro" id="IPR051122">
    <property type="entry name" value="SDR_DHRS6-like"/>
</dbReference>
<evidence type="ECO:0000256" key="1">
    <source>
        <dbReference type="ARBA" id="ARBA00006484"/>
    </source>
</evidence>
<organism evidence="4 5">
    <name type="scientific">Achromobacter spanius</name>
    <dbReference type="NCBI Taxonomy" id="217203"/>
    <lineage>
        <taxon>Bacteria</taxon>
        <taxon>Pseudomonadati</taxon>
        <taxon>Pseudomonadota</taxon>
        <taxon>Betaproteobacteria</taxon>
        <taxon>Burkholderiales</taxon>
        <taxon>Alcaligenaceae</taxon>
        <taxon>Achromobacter</taxon>
    </lineage>
</organism>
<dbReference type="EMBL" id="LGVG01000051">
    <property type="protein sequence ID" value="KNE24198.1"/>
    <property type="molecule type" value="Genomic_DNA"/>
</dbReference>
<dbReference type="InterPro" id="IPR002347">
    <property type="entry name" value="SDR_fam"/>
</dbReference>
<evidence type="ECO:0000313" key="4">
    <source>
        <dbReference type="EMBL" id="KNE24198.1"/>
    </source>
</evidence>
<dbReference type="InterPro" id="IPR057326">
    <property type="entry name" value="KR_dom"/>
</dbReference>
<dbReference type="SUPFAM" id="SSF51735">
    <property type="entry name" value="NAD(P)-binding Rossmann-fold domains"/>
    <property type="match status" value="1"/>
</dbReference>
<evidence type="ECO:0000256" key="2">
    <source>
        <dbReference type="ARBA" id="ARBA00023002"/>
    </source>
</evidence>
<keyword evidence="2" id="KW-0560">Oxidoreductase</keyword>